<reference evidence="1" key="1">
    <citation type="submission" date="2014-11" db="EMBL/GenBank/DDBJ databases">
        <authorList>
            <person name="Amaro Gonzalez C."/>
        </authorList>
    </citation>
    <scope>NUCLEOTIDE SEQUENCE</scope>
</reference>
<name>A0A0E9PHC7_ANGAN</name>
<sequence length="55" mass="5870">MTTSGSVVTRALEADANRDLHWPSGTTSLASTATSARVSLTLLRYCLDCTVYMSS</sequence>
<dbReference type="EMBL" id="GBXM01104556">
    <property type="protein sequence ID" value="JAH04021.1"/>
    <property type="molecule type" value="Transcribed_RNA"/>
</dbReference>
<organism evidence="1">
    <name type="scientific">Anguilla anguilla</name>
    <name type="common">European freshwater eel</name>
    <name type="synonym">Muraena anguilla</name>
    <dbReference type="NCBI Taxonomy" id="7936"/>
    <lineage>
        <taxon>Eukaryota</taxon>
        <taxon>Metazoa</taxon>
        <taxon>Chordata</taxon>
        <taxon>Craniata</taxon>
        <taxon>Vertebrata</taxon>
        <taxon>Euteleostomi</taxon>
        <taxon>Actinopterygii</taxon>
        <taxon>Neopterygii</taxon>
        <taxon>Teleostei</taxon>
        <taxon>Anguilliformes</taxon>
        <taxon>Anguillidae</taxon>
        <taxon>Anguilla</taxon>
    </lineage>
</organism>
<reference evidence="1" key="2">
    <citation type="journal article" date="2015" name="Fish Shellfish Immunol.">
        <title>Early steps in the European eel (Anguilla anguilla)-Vibrio vulnificus interaction in the gills: Role of the RtxA13 toxin.</title>
        <authorList>
            <person name="Callol A."/>
            <person name="Pajuelo D."/>
            <person name="Ebbesson L."/>
            <person name="Teles M."/>
            <person name="MacKenzie S."/>
            <person name="Amaro C."/>
        </authorList>
    </citation>
    <scope>NUCLEOTIDE SEQUENCE</scope>
</reference>
<proteinExistence type="predicted"/>
<dbReference type="AlphaFoldDB" id="A0A0E9PHC7"/>
<accession>A0A0E9PHC7</accession>
<evidence type="ECO:0000313" key="1">
    <source>
        <dbReference type="EMBL" id="JAH04021.1"/>
    </source>
</evidence>
<protein>
    <submittedName>
        <fullName evidence="1">Uncharacterized protein</fullName>
    </submittedName>
</protein>